<keyword evidence="2" id="KW-0732">Signal</keyword>
<comment type="caution">
    <text evidence="4">The sequence shown here is derived from an EMBL/GenBank/DDBJ whole genome shotgun (WGS) entry which is preliminary data.</text>
</comment>
<evidence type="ECO:0000313" key="5">
    <source>
        <dbReference type="Proteomes" id="UP000095230"/>
    </source>
</evidence>
<sequence length="387" mass="43082">MSLKMLFTSLAVVLGVSANSFGAQTSQYQAVSDNFKQEFHQSLKKNKVPGGAFVIVEGDKVLKLSTYGKRQKGGKQNINADTVFRLASVSKTFAGALASLLVHEHKLSWQQPITGYLPEFSLAPPAKSEDITIGHIIGQSTGLMPNSYDNLINANIKVDKIVPKFSKLTPMCNPGVCYSYQNVAFSFIEQAIEQQSGQSYESLITQRLFEPLGMQTASIGYKAFTQIENRAAPHIKTRFGFRQVKVKPNYYQLSPAAGINASITDIAKWLMANMGQRPDVISPVVLEDITTPGVRTTRELRRREWKAYLDDAHYGKGWRVYEFEGRPLIYHAGWVAGYVAEIAYSPELNLGMAMLMNGESRVIAELGANYWHQVFEHAKSLNKSVKK</sequence>
<protein>
    <submittedName>
        <fullName evidence="4">Serine hydrolase</fullName>
    </submittedName>
</protein>
<dbReference type="OrthoDB" id="119951at2"/>
<gene>
    <name evidence="4" type="ORF">BEL05_05750</name>
</gene>
<dbReference type="InterPro" id="IPR051478">
    <property type="entry name" value="Beta-lactamase-like_AB/R"/>
</dbReference>
<evidence type="ECO:0000256" key="2">
    <source>
        <dbReference type="SAM" id="SignalP"/>
    </source>
</evidence>
<dbReference type="STRING" id="23.BEL05_05750"/>
<organism evidence="4 5">
    <name type="scientific">Shewanella colwelliana</name>
    <name type="common">Alteromonas colwelliana</name>
    <dbReference type="NCBI Taxonomy" id="23"/>
    <lineage>
        <taxon>Bacteria</taxon>
        <taxon>Pseudomonadati</taxon>
        <taxon>Pseudomonadota</taxon>
        <taxon>Gammaproteobacteria</taxon>
        <taxon>Alteromonadales</taxon>
        <taxon>Shewanellaceae</taxon>
        <taxon>Shewanella</taxon>
    </lineage>
</organism>
<name>A0A1E5IRA2_SHECO</name>
<dbReference type="Pfam" id="PF00144">
    <property type="entry name" value="Beta-lactamase"/>
    <property type="match status" value="1"/>
</dbReference>
<dbReference type="InterPro" id="IPR012338">
    <property type="entry name" value="Beta-lactam/transpept-like"/>
</dbReference>
<proteinExistence type="inferred from homology"/>
<dbReference type="SUPFAM" id="SSF56601">
    <property type="entry name" value="beta-lactamase/transpeptidase-like"/>
    <property type="match status" value="1"/>
</dbReference>
<dbReference type="PANTHER" id="PTHR22935">
    <property type="entry name" value="PENICILLIN-BINDING PROTEIN"/>
    <property type="match status" value="1"/>
</dbReference>
<feature type="domain" description="Beta-lactamase-related" evidence="3">
    <location>
        <begin position="36"/>
        <end position="361"/>
    </location>
</feature>
<dbReference type="EMBL" id="MCBT01000048">
    <property type="protein sequence ID" value="OEG72473.1"/>
    <property type="molecule type" value="Genomic_DNA"/>
</dbReference>
<dbReference type="Gene3D" id="3.40.710.10">
    <property type="entry name" value="DD-peptidase/beta-lactamase superfamily"/>
    <property type="match status" value="1"/>
</dbReference>
<feature type="chain" id="PRO_5009179151" evidence="2">
    <location>
        <begin position="26"/>
        <end position="387"/>
    </location>
</feature>
<feature type="signal peptide" evidence="2">
    <location>
        <begin position="1"/>
        <end position="25"/>
    </location>
</feature>
<dbReference type="Proteomes" id="UP000095230">
    <property type="component" value="Unassembled WGS sequence"/>
</dbReference>
<accession>A0A1E5IRA2</accession>
<comment type="similarity">
    <text evidence="1">Belongs to the beta-lactamase family.</text>
</comment>
<dbReference type="InterPro" id="IPR001466">
    <property type="entry name" value="Beta-lactam-related"/>
</dbReference>
<dbReference type="PANTHER" id="PTHR22935:SF95">
    <property type="entry name" value="BETA-LACTAMASE-LIKE 1-RELATED"/>
    <property type="match status" value="1"/>
</dbReference>
<keyword evidence="4" id="KW-0378">Hydrolase</keyword>
<dbReference type="AlphaFoldDB" id="A0A1E5IRA2"/>
<evidence type="ECO:0000259" key="3">
    <source>
        <dbReference type="Pfam" id="PF00144"/>
    </source>
</evidence>
<reference evidence="4 5" key="1">
    <citation type="submission" date="2016-07" db="EMBL/GenBank/DDBJ databases">
        <title>Whole-genome of two Shewanella species isolated from a digestive organ of sea cucumber Apostichopus japonicus Selenka 1867.</title>
        <authorList>
            <person name="Hong H.-H."/>
            <person name="Choi H."/>
            <person name="Cheon S."/>
            <person name="Oh J.-S."/>
            <person name="Lee H.-G."/>
            <person name="Park C."/>
        </authorList>
    </citation>
    <scope>NUCLEOTIDE SEQUENCE [LARGE SCALE GENOMIC DNA]</scope>
    <source>
        <strain evidence="4 5">CSB03KR</strain>
    </source>
</reference>
<dbReference type="GO" id="GO:0016787">
    <property type="term" value="F:hydrolase activity"/>
    <property type="evidence" value="ECO:0007669"/>
    <property type="project" value="UniProtKB-KW"/>
</dbReference>
<evidence type="ECO:0000313" key="4">
    <source>
        <dbReference type="EMBL" id="OEG72473.1"/>
    </source>
</evidence>
<evidence type="ECO:0000256" key="1">
    <source>
        <dbReference type="ARBA" id="ARBA00038473"/>
    </source>
</evidence>
<dbReference type="RefSeq" id="WP_069672236.1">
    <property type="nucleotide sequence ID" value="NZ_JAWWDQ010000006.1"/>
</dbReference>